<dbReference type="KEGG" id="snq:CP978_00770"/>
<dbReference type="EMBL" id="CP009313">
    <property type="protein sequence ID" value="AJE38727.1"/>
    <property type="molecule type" value="Genomic_DNA"/>
</dbReference>
<evidence type="ECO:0000313" key="4">
    <source>
        <dbReference type="Proteomes" id="UP000031526"/>
    </source>
</evidence>
<dbReference type="Proteomes" id="UP000325763">
    <property type="component" value="Chromosome"/>
</dbReference>
<dbReference type="HOGENOM" id="CLU_1980416_0_0_11"/>
<keyword evidence="2" id="KW-0449">Lipoprotein</keyword>
<dbReference type="RefSeq" id="WP_043436721.1">
    <property type="nucleotide sequence ID" value="NZ_CP009313.1"/>
</dbReference>
<name>A0A0B5DFF6_9ACTN</name>
<dbReference type="OrthoDB" id="4315969at2"/>
<dbReference type="STRING" id="40318.SNOD_00420"/>
<evidence type="ECO:0000313" key="5">
    <source>
        <dbReference type="Proteomes" id="UP000325763"/>
    </source>
</evidence>
<reference evidence="3 5" key="3">
    <citation type="submission" date="2017-09" db="EMBL/GenBank/DDBJ databases">
        <title>Streptomyces genome completion.</title>
        <authorList>
            <person name="Lee N."/>
            <person name="Cho B.-K."/>
        </authorList>
    </citation>
    <scope>NUCLEOTIDE SEQUENCE [LARGE SCALE GENOMIC DNA]</scope>
    <source>
        <strain evidence="3 5">ATCC 14899</strain>
    </source>
</reference>
<protein>
    <submittedName>
        <fullName evidence="2">Lipoprotein</fullName>
    </submittedName>
</protein>
<feature type="signal peptide" evidence="1">
    <location>
        <begin position="1"/>
        <end position="28"/>
    </location>
</feature>
<reference evidence="4" key="1">
    <citation type="submission" date="2014-09" db="EMBL/GenBank/DDBJ databases">
        <title>Sequence of the Streptomyces nodosus genome.</title>
        <authorList>
            <person name="Sweeney P."/>
            <person name="Stephens N."/>
            <person name="Murphy C."/>
            <person name="Caffrey P."/>
        </authorList>
    </citation>
    <scope>NUCLEOTIDE SEQUENCE [LARGE SCALE GENOMIC DNA]</scope>
    <source>
        <strain evidence="4">ATCC 14899</strain>
    </source>
</reference>
<gene>
    <name evidence="3" type="ORF">CP978_00770</name>
    <name evidence="2" type="ORF">SNOD_00420</name>
</gene>
<evidence type="ECO:0000256" key="1">
    <source>
        <dbReference type="SAM" id="SignalP"/>
    </source>
</evidence>
<evidence type="ECO:0000313" key="2">
    <source>
        <dbReference type="EMBL" id="AJE38727.1"/>
    </source>
</evidence>
<reference evidence="2 4" key="2">
    <citation type="journal article" date="2016" name="Appl. Microbiol. Biotechnol.">
        <title>Exploiting the genome sequence of Streptomyces nodosus for enhanced antibiotic production.</title>
        <authorList>
            <person name="Sweeney P."/>
            <person name="Murphy C.D."/>
            <person name="Caffrey P."/>
        </authorList>
    </citation>
    <scope>NUCLEOTIDE SEQUENCE [LARGE SCALE GENOMIC DNA]</scope>
    <source>
        <strain evidence="2 4">ATCC 14899</strain>
    </source>
</reference>
<keyword evidence="1" id="KW-0732">Signal</keyword>
<evidence type="ECO:0000313" key="3">
    <source>
        <dbReference type="EMBL" id="QEV37310.1"/>
    </source>
</evidence>
<sequence length="133" mass="13815">MAKILTYPAAAAVLLAALAVSAPATASAAPANTSSTATSCYGGAVTVNYGDAAEFGPYTTTSRCADINLRMVSGDAEFVWACVKFTRVGECNYWTRVGRSWKTIATDVKDGSTFTVPLGVDLEGSSARVQIAF</sequence>
<dbReference type="Proteomes" id="UP000031526">
    <property type="component" value="Chromosome"/>
</dbReference>
<dbReference type="AlphaFoldDB" id="A0A0B5DFF6"/>
<proteinExistence type="predicted"/>
<accession>A0A0B5DFF6</accession>
<feature type="chain" id="PRO_5041521533" evidence="1">
    <location>
        <begin position="29"/>
        <end position="133"/>
    </location>
</feature>
<keyword evidence="4" id="KW-1185">Reference proteome</keyword>
<organism evidence="2 4">
    <name type="scientific">Streptomyces nodosus</name>
    <dbReference type="NCBI Taxonomy" id="40318"/>
    <lineage>
        <taxon>Bacteria</taxon>
        <taxon>Bacillati</taxon>
        <taxon>Actinomycetota</taxon>
        <taxon>Actinomycetes</taxon>
        <taxon>Kitasatosporales</taxon>
        <taxon>Streptomycetaceae</taxon>
        <taxon>Streptomyces</taxon>
    </lineage>
</organism>
<dbReference type="EMBL" id="CP023747">
    <property type="protein sequence ID" value="QEV37310.1"/>
    <property type="molecule type" value="Genomic_DNA"/>
</dbReference>